<dbReference type="EMBL" id="MPDM01000001">
    <property type="protein sequence ID" value="OKL50476.1"/>
    <property type="molecule type" value="Genomic_DNA"/>
</dbReference>
<proteinExistence type="predicted"/>
<comment type="caution">
    <text evidence="1">The sequence shown here is derived from an EMBL/GenBank/DDBJ whole genome shotgun (WGS) entry which is preliminary data.</text>
</comment>
<accession>A0A1Q5PSD8</accession>
<reference evidence="2" key="1">
    <citation type="submission" date="2016-11" db="EMBL/GenBank/DDBJ databases">
        <title>Actinomyces gypaetusis sp. nov. isolated from Gypaetus barbatus in Qinghai Tibet Plateau China.</title>
        <authorList>
            <person name="Meng X."/>
        </authorList>
    </citation>
    <scope>NUCLEOTIDE SEQUENCE [LARGE SCALE GENOMIC DNA]</scope>
    <source>
        <strain evidence="2">DSM 15383</strain>
    </source>
</reference>
<gene>
    <name evidence="1" type="ORF">BM477_00430</name>
</gene>
<keyword evidence="2" id="KW-1185">Reference proteome</keyword>
<dbReference type="AlphaFoldDB" id="A0A1Q5PSD8"/>
<protein>
    <submittedName>
        <fullName evidence="1">Uncharacterized protein</fullName>
    </submittedName>
</protein>
<dbReference type="Proteomes" id="UP000186465">
    <property type="component" value="Unassembled WGS sequence"/>
</dbReference>
<evidence type="ECO:0000313" key="2">
    <source>
        <dbReference type="Proteomes" id="UP000186465"/>
    </source>
</evidence>
<evidence type="ECO:0000313" key="1">
    <source>
        <dbReference type="EMBL" id="OKL50476.1"/>
    </source>
</evidence>
<name>A0A1Q5PSD8_9ACTO</name>
<organism evidence="1 2">
    <name type="scientific">Boudabousia marimammalium</name>
    <dbReference type="NCBI Taxonomy" id="156892"/>
    <lineage>
        <taxon>Bacteria</taxon>
        <taxon>Bacillati</taxon>
        <taxon>Actinomycetota</taxon>
        <taxon>Actinomycetes</taxon>
        <taxon>Actinomycetales</taxon>
        <taxon>Actinomycetaceae</taxon>
        <taxon>Boudabousia</taxon>
    </lineage>
</organism>
<sequence length="61" mass="6784">MIDGETDMLAGVFIDDVAYFDHLPPLGRIELKIQCSQIFRVSTGQNLAMIFPCQAVALLAW</sequence>